<dbReference type="Proteomes" id="UP000208100">
    <property type="component" value="Segment"/>
</dbReference>
<protein>
    <submittedName>
        <fullName evidence="1">Uncharacterized protein</fullName>
    </submittedName>
</protein>
<proteinExistence type="predicted"/>
<evidence type="ECO:0000313" key="1">
    <source>
        <dbReference type="EMBL" id="AGR57155.1"/>
    </source>
</evidence>
<dbReference type="EMBL" id="KC961304">
    <property type="protein sequence ID" value="AGR57155.1"/>
    <property type="molecule type" value="Genomic_DNA"/>
</dbReference>
<dbReference type="GeneID" id="16479726"/>
<name>S5N446_9ABAC</name>
<dbReference type="RefSeq" id="YP_008378471.1">
    <property type="nucleotide sequence ID" value="NC_021924.1"/>
</dbReference>
<organism evidence="1 2">
    <name type="scientific">Choristoneura rosaceana nucleopolyhedrovirus</name>
    <dbReference type="NCBI Taxonomy" id="58094"/>
    <lineage>
        <taxon>Viruses</taxon>
        <taxon>Viruses incertae sedis</taxon>
        <taxon>Naldaviricetes</taxon>
        <taxon>Lefavirales</taxon>
        <taxon>Baculoviridae</taxon>
        <taxon>Alphabaculovirus</taxon>
        <taxon>Alphabaculovirus chorosaceanae</taxon>
    </lineage>
</organism>
<accession>S5N446</accession>
<reference evidence="1 2" key="1">
    <citation type="journal article" date="2013" name="PLoS ONE">
        <title>Comparative Genome Sequence Analysis of Choristoneura occidentalis Freeman and C. rosaceana Harris (Lepidoptera: Tortricidae) Alphabaculoviruses.</title>
        <authorList>
            <person name="Thumbi D.K."/>
            <person name="Beliveau C."/>
            <person name="Cusson M."/>
            <person name="Lapointe R."/>
            <person name="Lucarotti C.J."/>
        </authorList>
    </citation>
    <scope>NUCLEOTIDE SEQUENCE [LARGE SCALE GENOMIC DNA]</scope>
    <source>
        <strain evidence="1">NB_1</strain>
    </source>
</reference>
<keyword evidence="2" id="KW-1185">Reference proteome</keyword>
<evidence type="ECO:0000313" key="2">
    <source>
        <dbReference type="Proteomes" id="UP000208100"/>
    </source>
</evidence>
<dbReference type="KEGG" id="vg:16479726"/>
<sequence>MWLKQSCSGHVKIRHCVTLCNLIDYLDMRQRQSRFSTTGVLVKRVLIFNMTHRRPRFSTTGVLVKRVLILDMRQRRPRFSTTAVLEKRVLILDMRQRPICFIYRCKQNPNAAEHAPLQHS</sequence>